<dbReference type="PANTHER" id="PTHR31589:SF135">
    <property type="entry name" value="OS05G0341100 PROTEIN"/>
    <property type="match status" value="1"/>
</dbReference>
<protein>
    <submittedName>
        <fullName evidence="8">Uncharacterized protein</fullName>
    </submittedName>
</protein>
<keyword evidence="9" id="KW-1185">Reference proteome</keyword>
<evidence type="ECO:0000259" key="7">
    <source>
        <dbReference type="PROSITE" id="PS52045"/>
    </source>
</evidence>
<dbReference type="Gene3D" id="1.25.40.10">
    <property type="entry name" value="Tetratricopeptide repeat domain"/>
    <property type="match status" value="1"/>
</dbReference>
<evidence type="ECO:0000313" key="8">
    <source>
        <dbReference type="EnsemblPlants" id="OGLUM02G37020.1"/>
    </source>
</evidence>
<evidence type="ECO:0000256" key="4">
    <source>
        <dbReference type="PROSITE-ProRule" id="PRU00175"/>
    </source>
</evidence>
<dbReference type="Gene3D" id="3.30.40.10">
    <property type="entry name" value="Zinc/RING finger domain, C3HC4 (zinc finger)"/>
    <property type="match status" value="1"/>
</dbReference>
<keyword evidence="1" id="KW-0479">Metal-binding</keyword>
<sequence length="1342" mass="145562">MMGWKESMMDHDNEELKKGCADHNCPGFVQVSRNVGLGGRIHPISIYNGPQYVINVLIFKDPKTENWWLAYGSNNTPIGYWPSSQFSYLKAKGDYAFWGGYVQGPIAASDPPQMGSGHFASEGFGKTTFIRNIQVIEDKNNKLVTPNIRDSDPFSSDPKLYSYDGYGLNDNGMHVYYGGPGKGEELKPINNGENTSRILTTLQVNKTIQMEPSSFPIGMDIKSPLVGAISQAQLSTIDCPIGTIPIVRNNSLANMMVQRIGTLANDDLPMLGAGIEYWDEIYGMQASINVYEPSVKKDSKDVSASWIQISVVPKGTNEIGIGAGSCVYPRSGDSFARFHIRWDNEELNKSCSDHNCPGFMQVSHTVGLGGRINPISVYNGPQYVINVLIFKDPKTKNWWLAYGSNNTPIGYWPSSQFSYFKAKGPTAASDHPQMGSGHFASEGFGKAAFIRNIQVIDDKDNKLVTPNIRNANPFSNNLKLYSYDGYGLNDDGGVKIHIDRDGIIGSTIPSKDLNMTIQMEPSSYPLDLDIQSILSSNISESNFPDIKCPTGTIPILRHNSSEAHMPNGGSQEEYAGIKYWDDNSFYGTHATLSVNQPFLTRNNGDHIASFVQLNNGPEEIAAGSIVWPSFSGDNFVSQLAGIGGRITPVSVYNGPQYIITVMLFQLFDTLQEKATYAFWGGWVRGPTVSSDPPPMGSGHFAKEGYRKAAFVKGIRIANKDNNFVNPNVGKATTVTTRGLCYTVDGFGVLKMGMHIPTDSGTPLAAARPLPSFSPPPTAAARPPPLPLPARIRLLPPAPFTWPCLLGLVVSAFLLPLPLPLGISRGSSGAGAGQRLPAQRLLSGSLAQRLPGGAAARDLAPSSGPPQRRGEDQPIMSSLCPFAKLASAGATCPVKSDNKTTSCPVTANNHTDDDDNEKTGNANTDPRVVPAKCPFGYDSNNTFKLGPLSCVVCHALLHQSSKCTPCSHKFCKACILRFKDCPLCGADIQGIEPDDELQGLVDRFIDGHARIKRSHAAGDGEAASDKTKVIYEDVSMERGAFLVQQAMRAFRAQNIESAKSRLSMCAEDIREELKSKEDNQELRTLGDAPSAITYYEESAEFLSKLPKKDLEVLVHTLSVSLNKIGDLRYYDGDLHSARSYYAHSLDVRRSAAKEHSAVASQVIDVATSLAKVADVDRNLGNESMAVEGFEEAIKCLENLKLESGEASLEQRIKVMSQERPDLLAQSSLWRVTSLAVLRHQQTSRSFSCSLFLARSSAVSSSAIRSSCRHWSSSCSLLSSSLADTPPCAAAPLSSSSSSSSSAPSVSSSASAKVAAWVSVDSSSSSPVCEDELEEINVRKWRRN</sequence>
<proteinExistence type="predicted"/>
<dbReference type="InterPro" id="IPR004314">
    <property type="entry name" value="Neprosin"/>
</dbReference>
<dbReference type="PROSITE" id="PS00518">
    <property type="entry name" value="ZF_RING_1"/>
    <property type="match status" value="1"/>
</dbReference>
<dbReference type="GO" id="GO:0005737">
    <property type="term" value="C:cytoplasm"/>
    <property type="evidence" value="ECO:0007669"/>
    <property type="project" value="UniProtKB-ARBA"/>
</dbReference>
<dbReference type="PROSITE" id="PS52045">
    <property type="entry name" value="NEPROSIN_PEP_CD"/>
    <property type="match status" value="3"/>
</dbReference>
<dbReference type="InterPro" id="IPR001841">
    <property type="entry name" value="Znf_RING"/>
</dbReference>
<dbReference type="PROSITE" id="PS50089">
    <property type="entry name" value="ZF_RING_2"/>
    <property type="match status" value="1"/>
</dbReference>
<dbReference type="InterPro" id="IPR011990">
    <property type="entry name" value="TPR-like_helical_dom_sf"/>
</dbReference>
<dbReference type="Pfam" id="PF03080">
    <property type="entry name" value="Neprosin"/>
    <property type="match status" value="3"/>
</dbReference>
<dbReference type="EnsemblPlants" id="OGLUM02G37020.1">
    <property type="protein sequence ID" value="OGLUM02G37020.1"/>
    <property type="gene ID" value="OGLUM02G37020"/>
</dbReference>
<dbReference type="eggNOG" id="ENOG502QW0D">
    <property type="taxonomic scope" value="Eukaryota"/>
</dbReference>
<feature type="domain" description="Neprosin PEP catalytic" evidence="7">
    <location>
        <begin position="262"/>
        <end position="507"/>
    </location>
</feature>
<evidence type="ECO:0000256" key="5">
    <source>
        <dbReference type="SAM" id="MobiDB-lite"/>
    </source>
</evidence>
<accession>A0A0D9YZL9</accession>
<keyword evidence="3" id="KW-0862">Zinc</keyword>
<organism evidence="8">
    <name type="scientific">Oryza glumipatula</name>
    <dbReference type="NCBI Taxonomy" id="40148"/>
    <lineage>
        <taxon>Eukaryota</taxon>
        <taxon>Viridiplantae</taxon>
        <taxon>Streptophyta</taxon>
        <taxon>Embryophyta</taxon>
        <taxon>Tracheophyta</taxon>
        <taxon>Spermatophyta</taxon>
        <taxon>Magnoliopsida</taxon>
        <taxon>Liliopsida</taxon>
        <taxon>Poales</taxon>
        <taxon>Poaceae</taxon>
        <taxon>BOP clade</taxon>
        <taxon>Oryzoideae</taxon>
        <taxon>Oryzeae</taxon>
        <taxon>Oryzinae</taxon>
        <taxon>Oryza</taxon>
    </lineage>
</organism>
<dbReference type="InterPro" id="IPR053168">
    <property type="entry name" value="Glutamic_endopeptidase"/>
</dbReference>
<evidence type="ECO:0000313" key="9">
    <source>
        <dbReference type="Proteomes" id="UP000026961"/>
    </source>
</evidence>
<dbReference type="InterPro" id="IPR017907">
    <property type="entry name" value="Znf_RING_CS"/>
</dbReference>
<feature type="domain" description="Neprosin PEP catalytic" evidence="7">
    <location>
        <begin position="1"/>
        <end position="185"/>
    </location>
</feature>
<reference evidence="8" key="1">
    <citation type="submission" date="2015-04" db="UniProtKB">
        <authorList>
            <consortium name="EnsemblPlants"/>
        </authorList>
    </citation>
    <scope>IDENTIFICATION</scope>
</reference>
<dbReference type="SUPFAM" id="SSF57850">
    <property type="entry name" value="RING/U-box"/>
    <property type="match status" value="1"/>
</dbReference>
<dbReference type="PANTHER" id="PTHR31589">
    <property type="entry name" value="PROTEIN, PUTATIVE (DUF239)-RELATED-RELATED"/>
    <property type="match status" value="1"/>
</dbReference>
<evidence type="ECO:0000256" key="1">
    <source>
        <dbReference type="ARBA" id="ARBA00022723"/>
    </source>
</evidence>
<feature type="compositionally biased region" description="Polar residues" evidence="5">
    <location>
        <begin position="898"/>
        <end position="908"/>
    </location>
</feature>
<dbReference type="GO" id="GO:0008270">
    <property type="term" value="F:zinc ion binding"/>
    <property type="evidence" value="ECO:0007669"/>
    <property type="project" value="UniProtKB-KW"/>
</dbReference>
<feature type="region of interest" description="Disordered" evidence="5">
    <location>
        <begin position="891"/>
        <end position="924"/>
    </location>
</feature>
<dbReference type="Gramene" id="OGLUM02G37020.1">
    <property type="protein sequence ID" value="OGLUM02G37020.1"/>
    <property type="gene ID" value="OGLUM02G37020"/>
</dbReference>
<evidence type="ECO:0000256" key="2">
    <source>
        <dbReference type="ARBA" id="ARBA00022771"/>
    </source>
</evidence>
<reference evidence="8" key="2">
    <citation type="submission" date="2018-05" db="EMBL/GenBank/DDBJ databases">
        <title>OgluRS3 (Oryza glumaepatula Reference Sequence Version 3).</title>
        <authorList>
            <person name="Zhang J."/>
            <person name="Kudrna D."/>
            <person name="Lee S."/>
            <person name="Talag J."/>
            <person name="Welchert J."/>
            <person name="Wing R.A."/>
        </authorList>
    </citation>
    <scope>NUCLEOTIDE SEQUENCE [LARGE SCALE GENOMIC DNA]</scope>
</reference>
<dbReference type="InterPro" id="IPR013083">
    <property type="entry name" value="Znf_RING/FYVE/PHD"/>
</dbReference>
<evidence type="ECO:0000256" key="3">
    <source>
        <dbReference type="ARBA" id="ARBA00022833"/>
    </source>
</evidence>
<evidence type="ECO:0000259" key="6">
    <source>
        <dbReference type="PROSITE" id="PS50089"/>
    </source>
</evidence>
<feature type="domain" description="Neprosin PEP catalytic" evidence="7">
    <location>
        <begin position="503"/>
        <end position="773"/>
    </location>
</feature>
<name>A0A0D9YZL9_9ORYZ</name>
<feature type="region of interest" description="Disordered" evidence="5">
    <location>
        <begin position="851"/>
        <end position="872"/>
    </location>
</feature>
<feature type="domain" description="RING-type" evidence="6">
    <location>
        <begin position="949"/>
        <end position="983"/>
    </location>
</feature>
<dbReference type="SMART" id="SM00184">
    <property type="entry name" value="RING"/>
    <property type="match status" value="1"/>
</dbReference>
<dbReference type="Proteomes" id="UP000026961">
    <property type="component" value="Chromosome 2"/>
</dbReference>
<keyword evidence="2 4" id="KW-0863">Zinc-finger</keyword>